<feature type="compositionally biased region" description="Basic and acidic residues" evidence="1">
    <location>
        <begin position="115"/>
        <end position="184"/>
    </location>
</feature>
<comment type="caution">
    <text evidence="2">The sequence shown here is derived from an EMBL/GenBank/DDBJ whole genome shotgun (WGS) entry which is preliminary data.</text>
</comment>
<evidence type="ECO:0000313" key="2">
    <source>
        <dbReference type="EMBL" id="KAK7879245.1"/>
    </source>
</evidence>
<keyword evidence="3" id="KW-1185">Reference proteome</keyword>
<feature type="compositionally biased region" description="Basic and acidic residues" evidence="1">
    <location>
        <begin position="81"/>
        <end position="102"/>
    </location>
</feature>
<evidence type="ECO:0000313" key="3">
    <source>
        <dbReference type="Proteomes" id="UP001460270"/>
    </source>
</evidence>
<name>A0AAW0MGL9_9GOBI</name>
<evidence type="ECO:0000256" key="1">
    <source>
        <dbReference type="SAM" id="MobiDB-lite"/>
    </source>
</evidence>
<organism evidence="2 3">
    <name type="scientific">Mugilogobius chulae</name>
    <name type="common">yellowstripe goby</name>
    <dbReference type="NCBI Taxonomy" id="88201"/>
    <lineage>
        <taxon>Eukaryota</taxon>
        <taxon>Metazoa</taxon>
        <taxon>Chordata</taxon>
        <taxon>Craniata</taxon>
        <taxon>Vertebrata</taxon>
        <taxon>Euteleostomi</taxon>
        <taxon>Actinopterygii</taxon>
        <taxon>Neopterygii</taxon>
        <taxon>Teleostei</taxon>
        <taxon>Neoteleostei</taxon>
        <taxon>Acanthomorphata</taxon>
        <taxon>Gobiaria</taxon>
        <taxon>Gobiiformes</taxon>
        <taxon>Gobioidei</taxon>
        <taxon>Gobiidae</taxon>
        <taxon>Gobionellinae</taxon>
        <taxon>Mugilogobius</taxon>
    </lineage>
</organism>
<dbReference type="Gene3D" id="2.60.40.10">
    <property type="entry name" value="Immunoglobulins"/>
    <property type="match status" value="1"/>
</dbReference>
<proteinExistence type="predicted"/>
<dbReference type="Proteomes" id="UP001460270">
    <property type="component" value="Unassembled WGS sequence"/>
</dbReference>
<gene>
    <name evidence="2" type="ORF">WMY93_033975</name>
</gene>
<evidence type="ECO:0008006" key="4">
    <source>
        <dbReference type="Google" id="ProtNLM"/>
    </source>
</evidence>
<dbReference type="InterPro" id="IPR013783">
    <property type="entry name" value="Ig-like_fold"/>
</dbReference>
<dbReference type="AlphaFoldDB" id="A0AAW0MGL9"/>
<feature type="region of interest" description="Disordered" evidence="1">
    <location>
        <begin position="72"/>
        <end position="207"/>
    </location>
</feature>
<feature type="region of interest" description="Disordered" evidence="1">
    <location>
        <begin position="1"/>
        <end position="24"/>
    </location>
</feature>
<reference evidence="3" key="1">
    <citation type="submission" date="2024-04" db="EMBL/GenBank/DDBJ databases">
        <title>Salinicola lusitanus LLJ914,a marine bacterium isolated from the Okinawa Trough.</title>
        <authorList>
            <person name="Li J."/>
        </authorList>
    </citation>
    <scope>NUCLEOTIDE SEQUENCE [LARGE SCALE GENOMIC DNA]</scope>
</reference>
<accession>A0AAW0MGL9</accession>
<sequence length="207" mass="23659">MRPPDQAHVQYSTSGGLLIDTTPVDKPTHKIGHLDPDTEYEISVLLTRPLEGGTGSPGPALRPDQCAVRALNTHTTNQSKETLRSNQRRETVRQPRQRENRARTVCRALKTVTQKSEKRDTYTSQSEKETVRQTKDREKQGWTKCADQSERRNSHRSESEKRDSYRSQSERRDCQTNQDREKQGQDQVCRAAPRSLTPLPTCFSPNS</sequence>
<dbReference type="EMBL" id="JBBPFD010000309">
    <property type="protein sequence ID" value="KAK7879245.1"/>
    <property type="molecule type" value="Genomic_DNA"/>
</dbReference>
<protein>
    <recommendedName>
        <fullName evidence="4">Fibronectin type-III domain-containing protein</fullName>
    </recommendedName>
</protein>